<organism evidence="1 2">
    <name type="scientific">Pelagibacterium flavum</name>
    <dbReference type="NCBI Taxonomy" id="2984530"/>
    <lineage>
        <taxon>Bacteria</taxon>
        <taxon>Pseudomonadati</taxon>
        <taxon>Pseudomonadota</taxon>
        <taxon>Alphaproteobacteria</taxon>
        <taxon>Hyphomicrobiales</taxon>
        <taxon>Devosiaceae</taxon>
        <taxon>Pelagibacterium</taxon>
    </lineage>
</organism>
<dbReference type="GO" id="GO:0005524">
    <property type="term" value="F:ATP binding"/>
    <property type="evidence" value="ECO:0007669"/>
    <property type="project" value="UniProtKB-KW"/>
</dbReference>
<dbReference type="EMBL" id="CP107716">
    <property type="protein sequence ID" value="UYQ71103.1"/>
    <property type="molecule type" value="Genomic_DNA"/>
</dbReference>
<gene>
    <name evidence="1" type="ORF">OF122_13700</name>
</gene>
<sequence length="186" mass="21283">MKVQFGIPEIAFHSSDSRITVKILDGPLDIGWHHCAITSGFIADFYAQQFQSLHNEYKYIKHNIEYLANELIENAIKFRFRGDITIESIIDSDSFIIKVSNEIDERTSSDFETYLAGITSGDPEDLLIQKIEHNAENPNSNASGLGLLTLMSDYGSRLAWRFDRPEERMRMRVETFGSIPIFTNQL</sequence>
<keyword evidence="2" id="KW-1185">Reference proteome</keyword>
<keyword evidence="1" id="KW-0067">ATP-binding</keyword>
<dbReference type="InterPro" id="IPR058084">
    <property type="entry name" value="Slr1658-like"/>
</dbReference>
<reference evidence="1" key="1">
    <citation type="submission" date="2022-10" db="EMBL/GenBank/DDBJ databases">
        <title>YIM 151497 complete genome.</title>
        <authorList>
            <person name="Chen X."/>
        </authorList>
    </citation>
    <scope>NUCLEOTIDE SEQUENCE</scope>
    <source>
        <strain evidence="1">YIM 151497</strain>
    </source>
</reference>
<dbReference type="Proteomes" id="UP001163882">
    <property type="component" value="Chromosome"/>
</dbReference>
<name>A0ABY6IKI0_9HYPH</name>
<proteinExistence type="predicted"/>
<keyword evidence="1" id="KW-0547">Nucleotide-binding</keyword>
<accession>A0ABY6IKI0</accession>
<dbReference type="SUPFAM" id="SSF55874">
    <property type="entry name" value="ATPase domain of HSP90 chaperone/DNA topoisomerase II/histidine kinase"/>
    <property type="match status" value="1"/>
</dbReference>
<dbReference type="InterPro" id="IPR036890">
    <property type="entry name" value="HATPase_C_sf"/>
</dbReference>
<evidence type="ECO:0000313" key="2">
    <source>
        <dbReference type="Proteomes" id="UP001163882"/>
    </source>
</evidence>
<dbReference type="NCBIfam" id="NF047703">
    <property type="entry name" value="slr1658_superfam"/>
    <property type="match status" value="1"/>
</dbReference>
<protein>
    <submittedName>
        <fullName evidence="1">ATP-binding protein</fullName>
    </submittedName>
</protein>
<evidence type="ECO:0000313" key="1">
    <source>
        <dbReference type="EMBL" id="UYQ71103.1"/>
    </source>
</evidence>
<dbReference type="RefSeq" id="WP_264224765.1">
    <property type="nucleotide sequence ID" value="NZ_CP107716.1"/>
</dbReference>